<sequence>MPMARWVRDEVLNQPADFVDFLMNDYLMKNGFKQTERKGEQVWKEGDGYFSMARFLKYSYINGVLHLEAWVGLFRENALKGFAGSLPKKFYRESLEELLRLLHQPIPQNGMDQTGQPVVVQVPDHSGPAVPAMVLGILGIAIGLLIPIIGVILSGIAMSLGQRARNSSKYGIARSAVILGTIGMVISLLNWIGGIILNFLLF</sequence>
<dbReference type="Proteomes" id="UP000004756">
    <property type="component" value="Unassembled WGS sequence"/>
</dbReference>
<name>C0D0L5_9FIRM</name>
<protein>
    <recommendedName>
        <fullName evidence="3">DUF4190 domain-containing protein</fullName>
    </recommendedName>
</protein>
<organism evidence="1 2">
    <name type="scientific">[Clostridium] asparagiforme DSM 15981</name>
    <dbReference type="NCBI Taxonomy" id="518636"/>
    <lineage>
        <taxon>Bacteria</taxon>
        <taxon>Bacillati</taxon>
        <taxon>Bacillota</taxon>
        <taxon>Clostridia</taxon>
        <taxon>Lachnospirales</taxon>
        <taxon>Lachnospiraceae</taxon>
        <taxon>Enterocloster</taxon>
    </lineage>
</organism>
<reference evidence="1 2" key="1">
    <citation type="submission" date="2009-02" db="EMBL/GenBank/DDBJ databases">
        <title>Draft genome sequence of Clostridium asparagiforme (DSM 15981).</title>
        <authorList>
            <person name="Sudarsanam P."/>
            <person name="Ley R."/>
            <person name="Guruge J."/>
            <person name="Turnbaugh P.J."/>
            <person name="Mahowald M."/>
            <person name="Liep D."/>
            <person name="Gordon J."/>
        </authorList>
    </citation>
    <scope>NUCLEOTIDE SEQUENCE [LARGE SCALE GENOMIC DNA]</scope>
    <source>
        <strain evidence="1 2">DSM 15981</strain>
    </source>
</reference>
<evidence type="ECO:0000313" key="1">
    <source>
        <dbReference type="EMBL" id="EEG55124.1"/>
    </source>
</evidence>
<evidence type="ECO:0008006" key="3">
    <source>
        <dbReference type="Google" id="ProtNLM"/>
    </source>
</evidence>
<keyword evidence="2" id="KW-1185">Reference proteome</keyword>
<dbReference type="EMBL" id="ACCJ01000174">
    <property type="protein sequence ID" value="EEG55124.1"/>
    <property type="molecule type" value="Genomic_DNA"/>
</dbReference>
<dbReference type="HOGENOM" id="CLU_1238473_0_0_9"/>
<proteinExistence type="predicted"/>
<dbReference type="AlphaFoldDB" id="C0D0L5"/>
<accession>C0D0L5</accession>
<comment type="caution">
    <text evidence="1">The sequence shown here is derived from an EMBL/GenBank/DDBJ whole genome shotgun (WGS) entry which is preliminary data.</text>
</comment>
<evidence type="ECO:0000313" key="2">
    <source>
        <dbReference type="Proteomes" id="UP000004756"/>
    </source>
</evidence>
<gene>
    <name evidence="1" type="ORF">CLOSTASPAR_02801</name>
</gene>